<protein>
    <submittedName>
        <fullName evidence="1">Uncharacterized protein</fullName>
    </submittedName>
</protein>
<keyword evidence="2" id="KW-1185">Reference proteome</keyword>
<evidence type="ECO:0000313" key="1">
    <source>
        <dbReference type="EMBL" id="KAK2559184.1"/>
    </source>
</evidence>
<accession>A0AAD9QD98</accession>
<organism evidence="1 2">
    <name type="scientific">Acropora cervicornis</name>
    <name type="common">Staghorn coral</name>
    <dbReference type="NCBI Taxonomy" id="6130"/>
    <lineage>
        <taxon>Eukaryota</taxon>
        <taxon>Metazoa</taxon>
        <taxon>Cnidaria</taxon>
        <taxon>Anthozoa</taxon>
        <taxon>Hexacorallia</taxon>
        <taxon>Scleractinia</taxon>
        <taxon>Astrocoeniina</taxon>
        <taxon>Acroporidae</taxon>
        <taxon>Acropora</taxon>
    </lineage>
</organism>
<reference evidence="1" key="2">
    <citation type="journal article" date="2023" name="Science">
        <title>Genomic signatures of disease resistance in endangered staghorn corals.</title>
        <authorList>
            <person name="Vollmer S.V."/>
            <person name="Selwyn J.D."/>
            <person name="Despard B.A."/>
            <person name="Roesel C.L."/>
        </authorList>
    </citation>
    <scope>NUCLEOTIDE SEQUENCE</scope>
    <source>
        <strain evidence="1">K2</strain>
    </source>
</reference>
<evidence type="ECO:0000313" key="2">
    <source>
        <dbReference type="Proteomes" id="UP001249851"/>
    </source>
</evidence>
<name>A0AAD9QD98_ACRCE</name>
<dbReference type="Proteomes" id="UP001249851">
    <property type="component" value="Unassembled WGS sequence"/>
</dbReference>
<dbReference type="EMBL" id="JARQWQ010000041">
    <property type="protein sequence ID" value="KAK2559184.1"/>
    <property type="molecule type" value="Genomic_DNA"/>
</dbReference>
<reference evidence="1" key="1">
    <citation type="journal article" date="2023" name="G3 (Bethesda)">
        <title>Whole genome assembly and annotation of the endangered Caribbean coral Acropora cervicornis.</title>
        <authorList>
            <person name="Selwyn J.D."/>
            <person name="Vollmer S.V."/>
        </authorList>
    </citation>
    <scope>NUCLEOTIDE SEQUENCE</scope>
    <source>
        <strain evidence="1">K2</strain>
    </source>
</reference>
<dbReference type="AlphaFoldDB" id="A0AAD9QD98"/>
<comment type="caution">
    <text evidence="1">The sequence shown here is derived from an EMBL/GenBank/DDBJ whole genome shotgun (WGS) entry which is preliminary data.</text>
</comment>
<gene>
    <name evidence="1" type="ORF">P5673_018319</name>
</gene>
<sequence>MAFLAICSNAGWIMVFKVVSKASPVYVAKMWTSSARHSEDVNAALDTTSTYVGHYKNGLVLSSNWTKFNPKEVRVALYKNNVEVHYLKFIADKDHVEWFRPKNLISSSWKDLSKDTHPMKKFAVKPNDNLSQRSFEISKDYDGCSGDLGWLLITTKENNPCDFEKYYNLSIIYSNQETVSFYGRLGK</sequence>
<proteinExistence type="predicted"/>